<evidence type="ECO:0000259" key="10">
    <source>
        <dbReference type="PROSITE" id="PS50929"/>
    </source>
</evidence>
<dbReference type="InterPro" id="IPR039421">
    <property type="entry name" value="Type_1_exporter"/>
</dbReference>
<dbReference type="SUPFAM" id="SSF52540">
    <property type="entry name" value="P-loop containing nucleoside triphosphate hydrolases"/>
    <property type="match status" value="2"/>
</dbReference>
<evidence type="ECO:0000313" key="12">
    <source>
        <dbReference type="Proteomes" id="UP001318860"/>
    </source>
</evidence>
<comment type="subcellular location">
    <subcellularLocation>
        <location evidence="1">Membrane</location>
        <topology evidence="1">Multi-pass membrane protein</topology>
    </subcellularLocation>
</comment>
<keyword evidence="2 8" id="KW-0812">Transmembrane</keyword>
<feature type="domain" description="ABC transmembrane type-1" evidence="10">
    <location>
        <begin position="677"/>
        <end position="882"/>
    </location>
</feature>
<sequence>MSQQSIPRDENQTSSGNTKSREAAKSVGMMKLFAFADSYDYFLMFVGSIGACVHGASIPVFFVFFGKLINLIGMAHLYPKQTSPRVAKYTLDFLYLGIVVMFSSWTGVLLDAFWGKTSNKDESGVSKDAISEKVGNFLHYISRFIAGFAIGFITVWQISLVTIPILPLIALAGGIYTYVATGFIVKVRKSYVKAGEIAEEVIGNIRIVQAFAGEEKATRLYTTSLLNTYKYGKKAGLAKGLGLGTLQCAFFLSWSLLIWFTSIVVHKNIANGGKSFTTMLNVIYAGVSLGQAAPDITVFIRAKAAAYPIFQMIERNKVSQLSCTNGRKLSKVDGHIQFKNVMFSYPSRPDVLIFNKLCLDIPPAKIIALVGVSGSGKSTFISLIERFYDPLSGHILLDGTDIRELDLKWFRQQIGLVSQEPALFATTIRDNILYGKNDATTEEITRAANLSEAIDFISNLPDRFETQVGERGIQLSGGQKQRIAISRAIVKNPSILLLDEATSALDGETEKSVQQALDRVMVGRTTIIVAHRLSTIRNADIVAVVQNGAILETGSHEELISRPNSAYASLVQLQEAASLHQLPSHGPAISRPLSIRYSRECSIGSQELSPTTGSLCASFHSEKSESRFGGDEPEIMKPVYISSKILYSMVRPDWYYGVFGMICAFIAGALPPLFALAMLRNEIGWFDDVNNTSSMLASKLETDATLLRTVVVDRSSILLENIGLIVTSFVIAFFLNWRLALVVIATYPLIISGHISEKLFMKGYGVDLNKAYLKANMLAGEAVSNIRTIAAFCSEEKVIDRYAQELIEPSKSSFRRGQAAGIFYGVSQFFIFSSSGLALWYGSTLMDKELASFNSVMKSFMVLMVTTIGMGDTLAMAPDLLKSNQMLASIFKVLDRRTEILNDVGEDVVSIEGSIELKNVKFSYPSRPYVLIFKDFNLKIYAGRSAALVGQSGRDIKKLKLKSLRKHIGLVQQEPTLFATSIYENILYGKEGATEGEIIEAAKLANAHSFISALPEGYSTNVGERGVQLSGGQKQRVAIARAILNNPSILLLDEATSALDVESERSCIKL</sequence>
<keyword evidence="3" id="KW-0547">Nucleotide-binding</keyword>
<dbReference type="PROSITE" id="PS50929">
    <property type="entry name" value="ABC_TM1F"/>
    <property type="match status" value="2"/>
</dbReference>
<feature type="transmembrane region" description="Helical" evidence="8">
    <location>
        <begin position="39"/>
        <end position="65"/>
    </location>
</feature>
<dbReference type="PROSITE" id="PS00211">
    <property type="entry name" value="ABC_TRANSPORTER_1"/>
    <property type="match status" value="2"/>
</dbReference>
<dbReference type="Pfam" id="PF00664">
    <property type="entry name" value="ABC_membrane"/>
    <property type="match status" value="2"/>
</dbReference>
<dbReference type="CDD" id="cd18577">
    <property type="entry name" value="ABC_6TM_Pgp_ABCB1_D1_like"/>
    <property type="match status" value="1"/>
</dbReference>
<organism evidence="11 12">
    <name type="scientific">Rehmannia glutinosa</name>
    <name type="common">Chinese foxglove</name>
    <dbReference type="NCBI Taxonomy" id="99300"/>
    <lineage>
        <taxon>Eukaryota</taxon>
        <taxon>Viridiplantae</taxon>
        <taxon>Streptophyta</taxon>
        <taxon>Embryophyta</taxon>
        <taxon>Tracheophyta</taxon>
        <taxon>Spermatophyta</taxon>
        <taxon>Magnoliopsida</taxon>
        <taxon>eudicotyledons</taxon>
        <taxon>Gunneridae</taxon>
        <taxon>Pentapetalae</taxon>
        <taxon>asterids</taxon>
        <taxon>lamiids</taxon>
        <taxon>Lamiales</taxon>
        <taxon>Orobanchaceae</taxon>
        <taxon>Rehmannieae</taxon>
        <taxon>Rehmannia</taxon>
    </lineage>
</organism>
<evidence type="ECO:0000256" key="6">
    <source>
        <dbReference type="ARBA" id="ARBA00023136"/>
    </source>
</evidence>
<comment type="caution">
    <text evidence="11">The sequence shown here is derived from an EMBL/GenBank/DDBJ whole genome shotgun (WGS) entry which is preliminary data.</text>
</comment>
<keyword evidence="5 8" id="KW-1133">Transmembrane helix</keyword>
<evidence type="ECO:0000256" key="7">
    <source>
        <dbReference type="SAM" id="MobiDB-lite"/>
    </source>
</evidence>
<evidence type="ECO:0000256" key="8">
    <source>
        <dbReference type="SAM" id="Phobius"/>
    </source>
</evidence>
<reference evidence="11 12" key="1">
    <citation type="journal article" date="2021" name="Comput. Struct. Biotechnol. J.">
        <title>De novo genome assembly of the potent medicinal plant Rehmannia glutinosa using nanopore technology.</title>
        <authorList>
            <person name="Ma L."/>
            <person name="Dong C."/>
            <person name="Song C."/>
            <person name="Wang X."/>
            <person name="Zheng X."/>
            <person name="Niu Y."/>
            <person name="Chen S."/>
            <person name="Feng W."/>
        </authorList>
    </citation>
    <scope>NUCLEOTIDE SEQUENCE [LARGE SCALE GENOMIC DNA]</scope>
    <source>
        <strain evidence="11">DH-2019</strain>
    </source>
</reference>
<evidence type="ECO:0000256" key="2">
    <source>
        <dbReference type="ARBA" id="ARBA00022692"/>
    </source>
</evidence>
<keyword evidence="12" id="KW-1185">Reference proteome</keyword>
<dbReference type="Proteomes" id="UP001318860">
    <property type="component" value="Unassembled WGS sequence"/>
</dbReference>
<dbReference type="Gene3D" id="1.20.1560.10">
    <property type="entry name" value="ABC transporter type 1, transmembrane domain"/>
    <property type="match status" value="2"/>
</dbReference>
<feature type="transmembrane region" description="Helical" evidence="8">
    <location>
        <begin position="282"/>
        <end position="302"/>
    </location>
</feature>
<dbReference type="InterPro" id="IPR027417">
    <property type="entry name" value="P-loop_NTPase"/>
</dbReference>
<feature type="transmembrane region" description="Helical" evidence="8">
    <location>
        <begin position="722"/>
        <end position="751"/>
    </location>
</feature>
<dbReference type="Gene3D" id="3.40.50.300">
    <property type="entry name" value="P-loop containing nucleotide triphosphate hydrolases"/>
    <property type="match status" value="3"/>
</dbReference>
<dbReference type="InterPro" id="IPR003593">
    <property type="entry name" value="AAA+_ATPase"/>
</dbReference>
<feature type="transmembrane region" description="Helical" evidence="8">
    <location>
        <begin position="165"/>
        <end position="185"/>
    </location>
</feature>
<dbReference type="InterPro" id="IPR003439">
    <property type="entry name" value="ABC_transporter-like_ATP-bd"/>
</dbReference>
<dbReference type="CDD" id="cd03249">
    <property type="entry name" value="ABC_MTABC3_MDL1_MDL2"/>
    <property type="match status" value="1"/>
</dbReference>
<keyword evidence="4" id="KW-0067">ATP-binding</keyword>
<feature type="compositionally biased region" description="Polar residues" evidence="7">
    <location>
        <begin position="1"/>
        <end position="18"/>
    </location>
</feature>
<dbReference type="InterPro" id="IPR036640">
    <property type="entry name" value="ABC1_TM_sf"/>
</dbReference>
<feature type="transmembrane region" description="Helical" evidence="8">
    <location>
        <begin position="240"/>
        <end position="262"/>
    </location>
</feature>
<evidence type="ECO:0000256" key="3">
    <source>
        <dbReference type="ARBA" id="ARBA00022741"/>
    </source>
</evidence>
<dbReference type="CDD" id="cd18578">
    <property type="entry name" value="ABC_6TM_Pgp_ABCB1_D2_like"/>
    <property type="match status" value="1"/>
</dbReference>
<feature type="region of interest" description="Disordered" evidence="7">
    <location>
        <begin position="1"/>
        <end position="22"/>
    </location>
</feature>
<name>A0ABR0W1Q8_REHGL</name>
<feature type="transmembrane region" description="Helical" evidence="8">
    <location>
        <begin position="821"/>
        <end position="841"/>
    </location>
</feature>
<dbReference type="PANTHER" id="PTHR24222:SF62">
    <property type="entry name" value="ABC TRANSPORTER B FAMILY MEMBER 2"/>
    <property type="match status" value="1"/>
</dbReference>
<feature type="transmembrane region" description="Helical" evidence="8">
    <location>
        <begin position="654"/>
        <end position="679"/>
    </location>
</feature>
<feature type="transmembrane region" description="Helical" evidence="8">
    <location>
        <begin position="140"/>
        <end position="159"/>
    </location>
</feature>
<gene>
    <name evidence="11" type="ORF">DH2020_025664</name>
</gene>
<protein>
    <submittedName>
        <fullName evidence="11">Uncharacterized protein</fullName>
    </submittedName>
</protein>
<dbReference type="PANTHER" id="PTHR24222">
    <property type="entry name" value="ABC TRANSPORTER B FAMILY"/>
    <property type="match status" value="1"/>
</dbReference>
<accession>A0ABR0W1Q8</accession>
<dbReference type="PROSITE" id="PS50893">
    <property type="entry name" value="ABC_TRANSPORTER_2"/>
    <property type="match status" value="1"/>
</dbReference>
<dbReference type="EMBL" id="JABTTQ020000306">
    <property type="protein sequence ID" value="KAK6140581.1"/>
    <property type="molecule type" value="Genomic_DNA"/>
</dbReference>
<dbReference type="InterPro" id="IPR011527">
    <property type="entry name" value="ABC1_TM_dom"/>
</dbReference>
<dbReference type="InterPro" id="IPR017871">
    <property type="entry name" value="ABC_transporter-like_CS"/>
</dbReference>
<feature type="domain" description="ABC transmembrane type-1" evidence="10">
    <location>
        <begin position="128"/>
        <end position="301"/>
    </location>
</feature>
<evidence type="ECO:0000256" key="1">
    <source>
        <dbReference type="ARBA" id="ARBA00004141"/>
    </source>
</evidence>
<evidence type="ECO:0000313" key="11">
    <source>
        <dbReference type="EMBL" id="KAK6140581.1"/>
    </source>
</evidence>
<dbReference type="SUPFAM" id="SSF90123">
    <property type="entry name" value="ABC transporter transmembrane region"/>
    <property type="match status" value="2"/>
</dbReference>
<evidence type="ECO:0000256" key="4">
    <source>
        <dbReference type="ARBA" id="ARBA00022840"/>
    </source>
</evidence>
<dbReference type="Pfam" id="PF00005">
    <property type="entry name" value="ABC_tran"/>
    <property type="match status" value="2"/>
</dbReference>
<keyword evidence="6 8" id="KW-0472">Membrane</keyword>
<dbReference type="SMART" id="SM00382">
    <property type="entry name" value="AAA"/>
    <property type="match status" value="1"/>
</dbReference>
<feature type="domain" description="ABC transporter" evidence="9">
    <location>
        <begin position="336"/>
        <end position="572"/>
    </location>
</feature>
<evidence type="ECO:0000256" key="5">
    <source>
        <dbReference type="ARBA" id="ARBA00022989"/>
    </source>
</evidence>
<proteinExistence type="predicted"/>
<feature type="transmembrane region" description="Helical" evidence="8">
    <location>
        <begin position="93"/>
        <end position="114"/>
    </location>
</feature>
<evidence type="ECO:0000259" key="9">
    <source>
        <dbReference type="PROSITE" id="PS50893"/>
    </source>
</evidence>